<feature type="domain" description="HTH tetR-type" evidence="3">
    <location>
        <begin position="21"/>
        <end position="81"/>
    </location>
</feature>
<dbReference type="AlphaFoldDB" id="A0A316AIZ3"/>
<dbReference type="Pfam" id="PF00440">
    <property type="entry name" value="TetR_N"/>
    <property type="match status" value="1"/>
</dbReference>
<protein>
    <submittedName>
        <fullName evidence="4">Regulatory TetR family protein</fullName>
    </submittedName>
</protein>
<dbReference type="InterPro" id="IPR009057">
    <property type="entry name" value="Homeodomain-like_sf"/>
</dbReference>
<sequence length="225" mass="26527">MDFHLNFQVSHKVYLRDPEGTEVGRKIIKSAIDLIYELGFEHFTFRKLAVEIHATEATIYRYFENKHRLLLYILNWYWSYIEFLMMFGLQNIQDTRVKLETVIELLTHELPQSSGNMDYNKRFLNQIVIAESSKVYLVKEVEEINKEAVFKPYKDLCGRIAALITEHNPTYAYPRSLSSTLIEASHHQQFFSSYLPKLTDVEHHGAKDFTAMFLKDLLFKAIEHP</sequence>
<dbReference type="PROSITE" id="PS50977">
    <property type="entry name" value="HTH_TETR_2"/>
    <property type="match status" value="1"/>
</dbReference>
<dbReference type="GO" id="GO:0003677">
    <property type="term" value="F:DNA binding"/>
    <property type="evidence" value="ECO:0007669"/>
    <property type="project" value="UniProtKB-UniRule"/>
</dbReference>
<dbReference type="EMBL" id="QGDT01000006">
    <property type="protein sequence ID" value="PWJ57775.1"/>
    <property type="molecule type" value="Genomic_DNA"/>
</dbReference>
<dbReference type="RefSeq" id="WP_109674915.1">
    <property type="nucleotide sequence ID" value="NZ_QGDT01000006.1"/>
</dbReference>
<gene>
    <name evidence="4" type="ORF">CLV98_106247</name>
</gene>
<name>A0A316AIZ3_9BACT</name>
<accession>A0A316AIZ3</accession>
<feature type="DNA-binding region" description="H-T-H motif" evidence="2">
    <location>
        <begin position="44"/>
        <end position="63"/>
    </location>
</feature>
<dbReference type="Gene3D" id="1.10.357.10">
    <property type="entry name" value="Tetracycline Repressor, domain 2"/>
    <property type="match status" value="1"/>
</dbReference>
<proteinExistence type="predicted"/>
<evidence type="ECO:0000259" key="3">
    <source>
        <dbReference type="PROSITE" id="PS50977"/>
    </source>
</evidence>
<dbReference type="Proteomes" id="UP000245880">
    <property type="component" value="Unassembled WGS sequence"/>
</dbReference>
<dbReference type="SUPFAM" id="SSF46689">
    <property type="entry name" value="Homeodomain-like"/>
    <property type="match status" value="1"/>
</dbReference>
<comment type="caution">
    <text evidence="4">The sequence shown here is derived from an EMBL/GenBank/DDBJ whole genome shotgun (WGS) entry which is preliminary data.</text>
</comment>
<keyword evidence="5" id="KW-1185">Reference proteome</keyword>
<organism evidence="4 5">
    <name type="scientific">Dyadobacter jejuensis</name>
    <dbReference type="NCBI Taxonomy" id="1082580"/>
    <lineage>
        <taxon>Bacteria</taxon>
        <taxon>Pseudomonadati</taxon>
        <taxon>Bacteroidota</taxon>
        <taxon>Cytophagia</taxon>
        <taxon>Cytophagales</taxon>
        <taxon>Spirosomataceae</taxon>
        <taxon>Dyadobacter</taxon>
    </lineage>
</organism>
<dbReference type="InterPro" id="IPR001647">
    <property type="entry name" value="HTH_TetR"/>
</dbReference>
<evidence type="ECO:0000256" key="2">
    <source>
        <dbReference type="PROSITE-ProRule" id="PRU00335"/>
    </source>
</evidence>
<reference evidence="4 5" key="1">
    <citation type="submission" date="2018-03" db="EMBL/GenBank/DDBJ databases">
        <title>Genomic Encyclopedia of Archaeal and Bacterial Type Strains, Phase II (KMG-II): from individual species to whole genera.</title>
        <authorList>
            <person name="Goeker M."/>
        </authorList>
    </citation>
    <scope>NUCLEOTIDE SEQUENCE [LARGE SCALE GENOMIC DNA]</scope>
    <source>
        <strain evidence="4 5">DSM 100346</strain>
    </source>
</reference>
<evidence type="ECO:0000313" key="5">
    <source>
        <dbReference type="Proteomes" id="UP000245880"/>
    </source>
</evidence>
<keyword evidence="1 2" id="KW-0238">DNA-binding</keyword>
<dbReference type="OrthoDB" id="649282at2"/>
<evidence type="ECO:0000313" key="4">
    <source>
        <dbReference type="EMBL" id="PWJ57775.1"/>
    </source>
</evidence>
<dbReference type="PRINTS" id="PR00455">
    <property type="entry name" value="HTHTETR"/>
</dbReference>
<evidence type="ECO:0000256" key="1">
    <source>
        <dbReference type="ARBA" id="ARBA00023125"/>
    </source>
</evidence>